<accession>A0A135I8R5</accession>
<keyword evidence="2" id="KW-1185">Reference proteome</keyword>
<dbReference type="EMBL" id="LNTY01000034">
    <property type="protein sequence ID" value="KXF81774.1"/>
    <property type="molecule type" value="Genomic_DNA"/>
</dbReference>
<sequence length="150" mass="16851">MNKSDNLLSPVALAFQPRGFRNNNPLNIDYNPANQWEGQTGKETGKGARFATFSAMEYGVRAGAKLVSNYMRRYHINTVHGIINRWAPESENNTYAYVEHVSHKLGVSPYEPIKEADIPELLYHMIKHENGRYLDMAIIRQGAAMAGIAA</sequence>
<gene>
    <name evidence="1" type="ORF">ATN88_00015</name>
</gene>
<dbReference type="OrthoDB" id="8849052at2"/>
<protein>
    <recommendedName>
        <fullName evidence="3">Structural protein P5</fullName>
    </recommendedName>
</protein>
<evidence type="ECO:0000313" key="1">
    <source>
        <dbReference type="EMBL" id="KXF81774.1"/>
    </source>
</evidence>
<comment type="caution">
    <text evidence="1">The sequence shown here is derived from an EMBL/GenBank/DDBJ whole genome shotgun (WGS) entry which is preliminary data.</text>
</comment>
<evidence type="ECO:0008006" key="3">
    <source>
        <dbReference type="Google" id="ProtNLM"/>
    </source>
</evidence>
<reference evidence="1 2" key="1">
    <citation type="submission" date="2015-11" db="EMBL/GenBank/DDBJ databases">
        <title>Genomic Taxonomy of the Vibrionaceae.</title>
        <authorList>
            <person name="Gomez-Gil B."/>
            <person name="Enciso-Ibarra J."/>
        </authorList>
    </citation>
    <scope>NUCLEOTIDE SEQUENCE [LARGE SCALE GENOMIC DNA]</scope>
    <source>
        <strain evidence="1 2">CAIM 912</strain>
    </source>
</reference>
<dbReference type="AlphaFoldDB" id="A0A135I8R5"/>
<name>A0A135I8R5_9GAMM</name>
<evidence type="ECO:0000313" key="2">
    <source>
        <dbReference type="Proteomes" id="UP000070529"/>
    </source>
</evidence>
<dbReference type="STRING" id="294935.ATN88_00015"/>
<organism evidence="1 2">
    <name type="scientific">Enterovibrio coralii</name>
    <dbReference type="NCBI Taxonomy" id="294935"/>
    <lineage>
        <taxon>Bacteria</taxon>
        <taxon>Pseudomonadati</taxon>
        <taxon>Pseudomonadota</taxon>
        <taxon>Gammaproteobacteria</taxon>
        <taxon>Vibrionales</taxon>
        <taxon>Vibrionaceae</taxon>
        <taxon>Enterovibrio</taxon>
    </lineage>
</organism>
<proteinExistence type="predicted"/>
<dbReference type="Proteomes" id="UP000070529">
    <property type="component" value="Unassembled WGS sequence"/>
</dbReference>